<feature type="compositionally biased region" description="Low complexity" evidence="1">
    <location>
        <begin position="33"/>
        <end position="48"/>
    </location>
</feature>
<dbReference type="AlphaFoldDB" id="A0A166CW51"/>
<dbReference type="Proteomes" id="UP000076532">
    <property type="component" value="Unassembled WGS sequence"/>
</dbReference>
<sequence length="59" mass="6339">MIASDNVDKLLGVELEVRFFSLPLTKTPSAYGTSRSSSSRSTPPRSTSGHCGHWDGARS</sequence>
<feature type="region of interest" description="Disordered" evidence="1">
    <location>
        <begin position="27"/>
        <end position="59"/>
    </location>
</feature>
<evidence type="ECO:0000256" key="1">
    <source>
        <dbReference type="SAM" id="MobiDB-lite"/>
    </source>
</evidence>
<reference evidence="2 3" key="1">
    <citation type="journal article" date="2016" name="Mol. Biol. Evol.">
        <title>Comparative Genomics of Early-Diverging Mushroom-Forming Fungi Provides Insights into the Origins of Lignocellulose Decay Capabilities.</title>
        <authorList>
            <person name="Nagy L.G."/>
            <person name="Riley R."/>
            <person name="Tritt A."/>
            <person name="Adam C."/>
            <person name="Daum C."/>
            <person name="Floudas D."/>
            <person name="Sun H."/>
            <person name="Yadav J.S."/>
            <person name="Pangilinan J."/>
            <person name="Larsson K.H."/>
            <person name="Matsuura K."/>
            <person name="Barry K."/>
            <person name="Labutti K."/>
            <person name="Kuo R."/>
            <person name="Ohm R.A."/>
            <person name="Bhattacharya S.S."/>
            <person name="Shirouzu T."/>
            <person name="Yoshinaga Y."/>
            <person name="Martin F.M."/>
            <person name="Grigoriev I.V."/>
            <person name="Hibbett D.S."/>
        </authorList>
    </citation>
    <scope>NUCLEOTIDE SEQUENCE [LARGE SCALE GENOMIC DNA]</scope>
    <source>
        <strain evidence="2 3">CBS 109695</strain>
    </source>
</reference>
<evidence type="ECO:0000313" key="2">
    <source>
        <dbReference type="EMBL" id="KZP14058.1"/>
    </source>
</evidence>
<proteinExistence type="predicted"/>
<accession>A0A166CW51</accession>
<organism evidence="2 3">
    <name type="scientific">Athelia psychrophila</name>
    <dbReference type="NCBI Taxonomy" id="1759441"/>
    <lineage>
        <taxon>Eukaryota</taxon>
        <taxon>Fungi</taxon>
        <taxon>Dikarya</taxon>
        <taxon>Basidiomycota</taxon>
        <taxon>Agaricomycotina</taxon>
        <taxon>Agaricomycetes</taxon>
        <taxon>Agaricomycetidae</taxon>
        <taxon>Atheliales</taxon>
        <taxon>Atheliaceae</taxon>
        <taxon>Athelia</taxon>
    </lineage>
</organism>
<gene>
    <name evidence="2" type="ORF">FIBSPDRAFT_868659</name>
</gene>
<protein>
    <submittedName>
        <fullName evidence="2">Uncharacterized protein</fullName>
    </submittedName>
</protein>
<name>A0A166CW51_9AGAM</name>
<dbReference type="EMBL" id="KV417623">
    <property type="protein sequence ID" value="KZP14058.1"/>
    <property type="molecule type" value="Genomic_DNA"/>
</dbReference>
<keyword evidence="3" id="KW-1185">Reference proteome</keyword>
<evidence type="ECO:0000313" key="3">
    <source>
        <dbReference type="Proteomes" id="UP000076532"/>
    </source>
</evidence>